<comment type="caution">
    <text evidence="2">The sequence shown here is derived from an EMBL/GenBank/DDBJ whole genome shotgun (WGS) entry which is preliminary data.</text>
</comment>
<feature type="region of interest" description="Disordered" evidence="1">
    <location>
        <begin position="1"/>
        <end position="29"/>
    </location>
</feature>
<sequence>MVLLFLRPSPPELGSQNERKNGSSNFLSSPSLFCPIMGKHYSSRDLPADVENWSPQKERRQVGIQPRRRELLEKESRWRSEKESCWRKKVDGERESPAPKSRRAWATPSQAAHHQSPPRTHCRRAVETAITSSTVSTITMSSGEIL</sequence>
<gene>
    <name evidence="2" type="ORF">TIFTF001_017746</name>
</gene>
<protein>
    <submittedName>
        <fullName evidence="2">Uncharacterized protein</fullName>
    </submittedName>
</protein>
<proteinExistence type="predicted"/>
<keyword evidence="3" id="KW-1185">Reference proteome</keyword>
<organism evidence="2 3">
    <name type="scientific">Ficus carica</name>
    <name type="common">Common fig</name>
    <dbReference type="NCBI Taxonomy" id="3494"/>
    <lineage>
        <taxon>Eukaryota</taxon>
        <taxon>Viridiplantae</taxon>
        <taxon>Streptophyta</taxon>
        <taxon>Embryophyta</taxon>
        <taxon>Tracheophyta</taxon>
        <taxon>Spermatophyta</taxon>
        <taxon>Magnoliopsida</taxon>
        <taxon>eudicotyledons</taxon>
        <taxon>Gunneridae</taxon>
        <taxon>Pentapetalae</taxon>
        <taxon>rosids</taxon>
        <taxon>fabids</taxon>
        <taxon>Rosales</taxon>
        <taxon>Moraceae</taxon>
        <taxon>Ficeae</taxon>
        <taxon>Ficus</taxon>
    </lineage>
</organism>
<accession>A0AA88D798</accession>
<feature type="region of interest" description="Disordered" evidence="1">
    <location>
        <begin position="45"/>
        <end position="121"/>
    </location>
</feature>
<dbReference type="Proteomes" id="UP001187192">
    <property type="component" value="Unassembled WGS sequence"/>
</dbReference>
<evidence type="ECO:0000256" key="1">
    <source>
        <dbReference type="SAM" id="MobiDB-lite"/>
    </source>
</evidence>
<evidence type="ECO:0000313" key="2">
    <source>
        <dbReference type="EMBL" id="GMN48578.1"/>
    </source>
</evidence>
<feature type="compositionally biased region" description="Basic and acidic residues" evidence="1">
    <location>
        <begin position="56"/>
        <end position="97"/>
    </location>
</feature>
<dbReference type="EMBL" id="BTGU01000028">
    <property type="protein sequence ID" value="GMN48578.1"/>
    <property type="molecule type" value="Genomic_DNA"/>
</dbReference>
<reference evidence="2" key="1">
    <citation type="submission" date="2023-07" db="EMBL/GenBank/DDBJ databases">
        <title>draft genome sequence of fig (Ficus carica).</title>
        <authorList>
            <person name="Takahashi T."/>
            <person name="Nishimura K."/>
        </authorList>
    </citation>
    <scope>NUCLEOTIDE SEQUENCE</scope>
</reference>
<evidence type="ECO:0000313" key="3">
    <source>
        <dbReference type="Proteomes" id="UP001187192"/>
    </source>
</evidence>
<dbReference type="AlphaFoldDB" id="A0AA88D798"/>
<name>A0AA88D798_FICCA</name>